<organism evidence="2">
    <name type="scientific">uncultured Rubrobacteraceae bacterium</name>
    <dbReference type="NCBI Taxonomy" id="349277"/>
    <lineage>
        <taxon>Bacteria</taxon>
        <taxon>Bacillati</taxon>
        <taxon>Actinomycetota</taxon>
        <taxon>Rubrobacteria</taxon>
        <taxon>Rubrobacterales</taxon>
        <taxon>Rubrobacteraceae</taxon>
        <taxon>environmental samples</taxon>
    </lineage>
</organism>
<name>A0A6J4U3T3_9ACTN</name>
<protein>
    <submittedName>
        <fullName evidence="2">Uncharacterized protein</fullName>
    </submittedName>
</protein>
<sequence length="106" mass="11262">MEKGTYMDTIHVTRSGEGEHWLIVGDVTTVKASDRHTSGALLVIEADSGSLPARRLPAGRPRQPGADPAYGVAVDGDVVPDRPGAFVSAREEKSVFGHQAREPVEA</sequence>
<feature type="compositionally biased region" description="Low complexity" evidence="1">
    <location>
        <begin position="52"/>
        <end position="66"/>
    </location>
</feature>
<feature type="region of interest" description="Disordered" evidence="1">
    <location>
        <begin position="52"/>
        <end position="76"/>
    </location>
</feature>
<evidence type="ECO:0000313" key="2">
    <source>
        <dbReference type="EMBL" id="CAA9539603.1"/>
    </source>
</evidence>
<evidence type="ECO:0000256" key="1">
    <source>
        <dbReference type="SAM" id="MobiDB-lite"/>
    </source>
</evidence>
<proteinExistence type="predicted"/>
<dbReference type="EMBL" id="CADCVM010000560">
    <property type="protein sequence ID" value="CAA9539603.1"/>
    <property type="molecule type" value="Genomic_DNA"/>
</dbReference>
<reference evidence="2" key="1">
    <citation type="submission" date="2020-02" db="EMBL/GenBank/DDBJ databases">
        <authorList>
            <person name="Meier V. D."/>
        </authorList>
    </citation>
    <scope>NUCLEOTIDE SEQUENCE</scope>
    <source>
        <strain evidence="2">AVDCRST_MAG05</strain>
    </source>
</reference>
<gene>
    <name evidence="2" type="ORF">AVDCRST_MAG05-5257</name>
</gene>
<dbReference type="AlphaFoldDB" id="A0A6J4U3T3"/>
<accession>A0A6J4U3T3</accession>